<dbReference type="AlphaFoldDB" id="A0A0A2KKT2"/>
<dbReference type="HOGENOM" id="CLU_041217_9_8_1"/>
<dbReference type="SUPFAM" id="SSF52540">
    <property type="entry name" value="P-loop containing nucleoside triphosphate hydrolases"/>
    <property type="match status" value="1"/>
</dbReference>
<dbReference type="SMART" id="SM00175">
    <property type="entry name" value="RAB"/>
    <property type="match status" value="1"/>
</dbReference>
<dbReference type="GO" id="GO:0003924">
    <property type="term" value="F:GTPase activity"/>
    <property type="evidence" value="ECO:0007669"/>
    <property type="project" value="InterPro"/>
</dbReference>
<evidence type="ECO:0000256" key="2">
    <source>
        <dbReference type="ARBA" id="ARBA00023134"/>
    </source>
</evidence>
<comment type="caution">
    <text evidence="3">The sequence shown here is derived from an EMBL/GenBank/DDBJ whole genome shotgun (WGS) entry which is preliminary data.</text>
</comment>
<dbReference type="InterPro" id="IPR020849">
    <property type="entry name" value="Small_GTPase_Ras-type"/>
</dbReference>
<dbReference type="SMART" id="SM00173">
    <property type="entry name" value="RAS"/>
    <property type="match status" value="1"/>
</dbReference>
<dbReference type="Pfam" id="PF00071">
    <property type="entry name" value="Ras"/>
    <property type="match status" value="1"/>
</dbReference>
<dbReference type="PANTHER" id="PTHR24070">
    <property type="entry name" value="RAS, DI-RAS, AND RHEB FAMILY MEMBERS OF SMALL GTPASE SUPERFAMILY"/>
    <property type="match status" value="1"/>
</dbReference>
<dbReference type="PROSITE" id="PS51420">
    <property type="entry name" value="RHO"/>
    <property type="match status" value="1"/>
</dbReference>
<dbReference type="OrthoDB" id="5976022at2759"/>
<dbReference type="GO" id="GO:0007165">
    <property type="term" value="P:signal transduction"/>
    <property type="evidence" value="ECO:0007669"/>
    <property type="project" value="InterPro"/>
</dbReference>
<dbReference type="Gene3D" id="3.40.50.300">
    <property type="entry name" value="P-loop containing nucleotide triphosphate hydrolases"/>
    <property type="match status" value="1"/>
</dbReference>
<dbReference type="PROSITE" id="PS51419">
    <property type="entry name" value="RAB"/>
    <property type="match status" value="1"/>
</dbReference>
<dbReference type="OMA" id="KELCGEY"/>
<dbReference type="GO" id="GO:0016020">
    <property type="term" value="C:membrane"/>
    <property type="evidence" value="ECO:0007669"/>
    <property type="project" value="InterPro"/>
</dbReference>
<evidence type="ECO:0000313" key="3">
    <source>
        <dbReference type="EMBL" id="KGO67558.1"/>
    </source>
</evidence>
<dbReference type="NCBIfam" id="TIGR00231">
    <property type="entry name" value="small_GTP"/>
    <property type="match status" value="1"/>
</dbReference>
<sequence length="220" mass="24874">MTDKVTLVVVGDADVGKSALAVRFCLDQFSEGVEPTLDDSYRTRVVVNNRPCILEIMDTAGRGKNATLHEDHIRDGEAFVIAYSVTSRESFSHVRAYYDQIQQVKHDMSIENTLQLSPSLRPCRSPIVLVGTKNDLQTQREISVKEGRTLAKSLDCRFYETSAKYDAGVKTIFNDVIAYFRDLNLPSSLNPAWEESTTTAGRFWGSERQKVHNFRRCNVM</sequence>
<dbReference type="InterPro" id="IPR005225">
    <property type="entry name" value="Small_GTP-bd"/>
</dbReference>
<dbReference type="InterPro" id="IPR001806">
    <property type="entry name" value="Small_GTPase"/>
</dbReference>
<keyword evidence="2" id="KW-0342">GTP-binding</keyword>
<proteinExistence type="predicted"/>
<evidence type="ECO:0000256" key="1">
    <source>
        <dbReference type="ARBA" id="ARBA00022741"/>
    </source>
</evidence>
<dbReference type="Proteomes" id="UP000030104">
    <property type="component" value="Unassembled WGS sequence"/>
</dbReference>
<dbReference type="STRING" id="40296.A0A0A2KKT2"/>
<keyword evidence="4" id="KW-1185">Reference proteome</keyword>
<dbReference type="InterPro" id="IPR027417">
    <property type="entry name" value="P-loop_NTPase"/>
</dbReference>
<protein>
    <submittedName>
        <fullName evidence="3">Small GTPase superfamily, Rho type</fullName>
    </submittedName>
</protein>
<accession>A0A0A2KKT2</accession>
<dbReference type="PROSITE" id="PS51421">
    <property type="entry name" value="RAS"/>
    <property type="match status" value="1"/>
</dbReference>
<dbReference type="SMART" id="SM00174">
    <property type="entry name" value="RHO"/>
    <property type="match status" value="1"/>
</dbReference>
<name>A0A0A2KKT2_PENIT</name>
<gene>
    <name evidence="3" type="ORF">PITC_094270</name>
</gene>
<dbReference type="GO" id="GO:0005525">
    <property type="term" value="F:GTP binding"/>
    <property type="evidence" value="ECO:0007669"/>
    <property type="project" value="UniProtKB-KW"/>
</dbReference>
<dbReference type="PhylomeDB" id="A0A0A2KKT2"/>
<keyword evidence="1" id="KW-0547">Nucleotide-binding</keyword>
<dbReference type="PRINTS" id="PR00449">
    <property type="entry name" value="RASTRNSFRMNG"/>
</dbReference>
<organism evidence="3 4">
    <name type="scientific">Penicillium italicum</name>
    <name type="common">Blue mold</name>
    <dbReference type="NCBI Taxonomy" id="40296"/>
    <lineage>
        <taxon>Eukaryota</taxon>
        <taxon>Fungi</taxon>
        <taxon>Dikarya</taxon>
        <taxon>Ascomycota</taxon>
        <taxon>Pezizomycotina</taxon>
        <taxon>Eurotiomycetes</taxon>
        <taxon>Eurotiomycetidae</taxon>
        <taxon>Eurotiales</taxon>
        <taxon>Aspergillaceae</taxon>
        <taxon>Penicillium</taxon>
    </lineage>
</organism>
<dbReference type="EMBL" id="JQGA01001278">
    <property type="protein sequence ID" value="KGO67558.1"/>
    <property type="molecule type" value="Genomic_DNA"/>
</dbReference>
<reference evidence="3 4" key="1">
    <citation type="journal article" date="2015" name="Mol. Plant Microbe Interact.">
        <title>Genome, transcriptome, and functional analyses of Penicillium expansum provide new insights into secondary metabolism and pathogenicity.</title>
        <authorList>
            <person name="Ballester A.R."/>
            <person name="Marcet-Houben M."/>
            <person name="Levin E."/>
            <person name="Sela N."/>
            <person name="Selma-Lazaro C."/>
            <person name="Carmona L."/>
            <person name="Wisniewski M."/>
            <person name="Droby S."/>
            <person name="Gonzalez-Candelas L."/>
            <person name="Gabaldon T."/>
        </authorList>
    </citation>
    <scope>NUCLEOTIDE SEQUENCE [LARGE SCALE GENOMIC DNA]</scope>
    <source>
        <strain evidence="3 4">PHI-1</strain>
    </source>
</reference>
<evidence type="ECO:0000313" key="4">
    <source>
        <dbReference type="Proteomes" id="UP000030104"/>
    </source>
</evidence>